<evidence type="ECO:0000256" key="3">
    <source>
        <dbReference type="ARBA" id="ARBA00022801"/>
    </source>
</evidence>
<evidence type="ECO:0000313" key="6">
    <source>
        <dbReference type="Proteomes" id="UP001548713"/>
    </source>
</evidence>
<dbReference type="InterPro" id="IPR020583">
    <property type="entry name" value="Inositol_monoP_metal-BS"/>
</dbReference>
<keyword evidence="3" id="KW-0378">Hydrolase</keyword>
<evidence type="ECO:0000256" key="2">
    <source>
        <dbReference type="ARBA" id="ARBA00022723"/>
    </source>
</evidence>
<dbReference type="PANTHER" id="PTHR20854:SF4">
    <property type="entry name" value="INOSITOL-1-MONOPHOSPHATASE-RELATED"/>
    <property type="match status" value="1"/>
</dbReference>
<sequence length="272" mass="29327">MNGRDITPAFTARVEAIMRQASQTAIVPRYRSLAESDIIAKAADDVVTVADHESEAILTGLLADLLPQATVVGEEAAFADPAIFERLRDGLCWIVDPLDGTNNFASGKAPFGVLVALADGGETIGGWILDSLTGRFCHALASGGAFIDGERVTARPTTQEPPVAALSTVYLDPEERAKVLKHIAPNYHVVDIPRCAAEQYPRLVLGENDVSVFNRILPWDHAAGVLFLNEAGGRAARLDGSTYRVDDWETRGLIGASTPRLWDELAERLARL</sequence>
<dbReference type="RefSeq" id="WP_353983310.1">
    <property type="nucleotide sequence ID" value="NZ_JBEWLY010000008.1"/>
</dbReference>
<keyword evidence="6" id="KW-1185">Reference proteome</keyword>
<comment type="caution">
    <text evidence="5">The sequence shown here is derived from an EMBL/GenBank/DDBJ whole genome shotgun (WGS) entry which is preliminary data.</text>
</comment>
<accession>A0ABV2CZ24</accession>
<dbReference type="InterPro" id="IPR000760">
    <property type="entry name" value="Inositol_monophosphatase-like"/>
</dbReference>
<dbReference type="PRINTS" id="PR00377">
    <property type="entry name" value="IMPHPHTASES"/>
</dbReference>
<reference evidence="5 6" key="1">
    <citation type="submission" date="2024-07" db="EMBL/GenBank/DDBJ databases">
        <title>Novosphingobium kalidii RD2P27.</title>
        <authorList>
            <person name="Sun J.-Q."/>
        </authorList>
    </citation>
    <scope>NUCLEOTIDE SEQUENCE [LARGE SCALE GENOMIC DNA]</scope>
    <source>
        <strain evidence="5 6">RD2P27</strain>
    </source>
</reference>
<organism evidence="5 6">
    <name type="scientific">Novosphingobium kalidii</name>
    <dbReference type="NCBI Taxonomy" id="3230299"/>
    <lineage>
        <taxon>Bacteria</taxon>
        <taxon>Pseudomonadati</taxon>
        <taxon>Pseudomonadota</taxon>
        <taxon>Alphaproteobacteria</taxon>
        <taxon>Sphingomonadales</taxon>
        <taxon>Sphingomonadaceae</taxon>
        <taxon>Novosphingobium</taxon>
    </lineage>
</organism>
<dbReference type="PANTHER" id="PTHR20854">
    <property type="entry name" value="INOSITOL MONOPHOSPHATASE"/>
    <property type="match status" value="1"/>
</dbReference>
<dbReference type="Proteomes" id="UP001548713">
    <property type="component" value="Unassembled WGS sequence"/>
</dbReference>
<dbReference type="PROSITE" id="PS00629">
    <property type="entry name" value="IMP_1"/>
    <property type="match status" value="1"/>
</dbReference>
<dbReference type="Pfam" id="PF00459">
    <property type="entry name" value="Inositol_P"/>
    <property type="match status" value="1"/>
</dbReference>
<dbReference type="SUPFAM" id="SSF56655">
    <property type="entry name" value="Carbohydrate phosphatase"/>
    <property type="match status" value="1"/>
</dbReference>
<dbReference type="Gene3D" id="3.30.540.10">
    <property type="entry name" value="Fructose-1,6-Bisphosphatase, subunit A, domain 1"/>
    <property type="match status" value="1"/>
</dbReference>
<keyword evidence="4" id="KW-0460">Magnesium</keyword>
<name>A0ABV2CZ24_9SPHN</name>
<protein>
    <submittedName>
        <fullName evidence="5">Inositol monophosphatase family protein</fullName>
    </submittedName>
</protein>
<gene>
    <name evidence="5" type="ORF">ABVV53_05190</name>
</gene>
<proteinExistence type="inferred from homology"/>
<dbReference type="Gene3D" id="3.40.190.80">
    <property type="match status" value="1"/>
</dbReference>
<keyword evidence="2" id="KW-0479">Metal-binding</keyword>
<evidence type="ECO:0000256" key="1">
    <source>
        <dbReference type="ARBA" id="ARBA00009759"/>
    </source>
</evidence>
<comment type="similarity">
    <text evidence="1">Belongs to the inositol monophosphatase superfamily.</text>
</comment>
<evidence type="ECO:0000313" key="5">
    <source>
        <dbReference type="EMBL" id="MET1754856.1"/>
    </source>
</evidence>
<dbReference type="EMBL" id="JBEWLY010000008">
    <property type="protein sequence ID" value="MET1754856.1"/>
    <property type="molecule type" value="Genomic_DNA"/>
</dbReference>
<evidence type="ECO:0000256" key="4">
    <source>
        <dbReference type="ARBA" id="ARBA00022842"/>
    </source>
</evidence>